<keyword evidence="4" id="KW-1185">Reference proteome</keyword>
<dbReference type="EMBL" id="JAUUTY010000004">
    <property type="protein sequence ID" value="KAK1651583.1"/>
    <property type="molecule type" value="Genomic_DNA"/>
</dbReference>
<feature type="region of interest" description="Disordered" evidence="1">
    <location>
        <begin position="22"/>
        <end position="60"/>
    </location>
</feature>
<organism evidence="2 4">
    <name type="scientific">Lolium multiflorum</name>
    <name type="common">Italian ryegrass</name>
    <name type="synonym">Lolium perenne subsp. multiflorum</name>
    <dbReference type="NCBI Taxonomy" id="4521"/>
    <lineage>
        <taxon>Eukaryota</taxon>
        <taxon>Viridiplantae</taxon>
        <taxon>Streptophyta</taxon>
        <taxon>Embryophyta</taxon>
        <taxon>Tracheophyta</taxon>
        <taxon>Spermatophyta</taxon>
        <taxon>Magnoliopsida</taxon>
        <taxon>Liliopsida</taxon>
        <taxon>Poales</taxon>
        <taxon>Poaceae</taxon>
        <taxon>BOP clade</taxon>
        <taxon>Pooideae</taxon>
        <taxon>Poodae</taxon>
        <taxon>Poeae</taxon>
        <taxon>Poeae Chloroplast Group 2 (Poeae type)</taxon>
        <taxon>Loliodinae</taxon>
        <taxon>Loliinae</taxon>
        <taxon>Lolium</taxon>
    </lineage>
</organism>
<evidence type="ECO:0000313" key="3">
    <source>
        <dbReference type="EMBL" id="KAK1651590.1"/>
    </source>
</evidence>
<accession>A0AAD8SHW7</accession>
<proteinExistence type="predicted"/>
<evidence type="ECO:0000256" key="1">
    <source>
        <dbReference type="SAM" id="MobiDB-lite"/>
    </source>
</evidence>
<sequence length="169" mass="19706">MDPNVESSIVDDFDNQPLIKAKGSASSGLAGKPFGSHSQFIDVKEQRRKRDRERYAQMSDQEKQEILKMRREAYKQKKKIKGTKKYADLEAEQRKKQCVQKRQKYTNMQPEQKKARLEQIVANQEFRCSTPCNESIVMVNSATEEEFTASTFKELPDFLIPIFERHAQL</sequence>
<reference evidence="2" key="1">
    <citation type="submission" date="2023-07" db="EMBL/GenBank/DDBJ databases">
        <title>A chromosome-level genome assembly of Lolium multiflorum.</title>
        <authorList>
            <person name="Chen Y."/>
            <person name="Copetti D."/>
            <person name="Kolliker R."/>
            <person name="Studer B."/>
        </authorList>
    </citation>
    <scope>NUCLEOTIDE SEQUENCE</scope>
    <source>
        <strain evidence="2">02402/16</strain>
        <tissue evidence="2">Leaf</tissue>
    </source>
</reference>
<name>A0AAD8SHW7_LOLMU</name>
<evidence type="ECO:0000313" key="2">
    <source>
        <dbReference type="EMBL" id="KAK1651583.1"/>
    </source>
</evidence>
<protein>
    <submittedName>
        <fullName evidence="2">Uncharacterized protein</fullName>
    </submittedName>
</protein>
<comment type="caution">
    <text evidence="2">The sequence shown here is derived from an EMBL/GenBank/DDBJ whole genome shotgun (WGS) entry which is preliminary data.</text>
</comment>
<dbReference type="Proteomes" id="UP001231189">
    <property type="component" value="Unassembled WGS sequence"/>
</dbReference>
<evidence type="ECO:0000313" key="4">
    <source>
        <dbReference type="Proteomes" id="UP001231189"/>
    </source>
</evidence>
<dbReference type="EMBL" id="JAUUTY010000004">
    <property type="protein sequence ID" value="KAK1651590.1"/>
    <property type="molecule type" value="Genomic_DNA"/>
</dbReference>
<gene>
    <name evidence="2" type="ORF">QYE76_069388</name>
    <name evidence="3" type="ORF">QYE76_069395</name>
</gene>
<dbReference type="AlphaFoldDB" id="A0AAD8SHW7"/>